<feature type="region of interest" description="Disordered" evidence="2">
    <location>
        <begin position="536"/>
        <end position="617"/>
    </location>
</feature>
<reference evidence="3" key="2">
    <citation type="submission" date="2023-03" db="EMBL/GenBank/DDBJ databases">
        <authorList>
            <person name="Inwood S.N."/>
            <person name="Skelly J.G."/>
            <person name="Guhlin J."/>
            <person name="Harrop T.W.R."/>
            <person name="Goldson S.G."/>
            <person name="Dearden P.K."/>
        </authorList>
    </citation>
    <scope>NUCLEOTIDE SEQUENCE</scope>
    <source>
        <strain evidence="3">Lincoln</strain>
        <tissue evidence="3">Whole body</tissue>
    </source>
</reference>
<feature type="compositionally biased region" description="Polar residues" evidence="2">
    <location>
        <begin position="1002"/>
        <end position="1071"/>
    </location>
</feature>
<feature type="region of interest" description="Disordered" evidence="2">
    <location>
        <begin position="430"/>
        <end position="463"/>
    </location>
</feature>
<name>A0AA39KMP5_MICHY</name>
<feature type="compositionally biased region" description="Basic and acidic residues" evidence="2">
    <location>
        <begin position="962"/>
        <end position="977"/>
    </location>
</feature>
<feature type="coiled-coil region" evidence="1">
    <location>
        <begin position="186"/>
        <end position="220"/>
    </location>
</feature>
<feature type="region of interest" description="Disordered" evidence="2">
    <location>
        <begin position="344"/>
        <end position="389"/>
    </location>
</feature>
<feature type="compositionally biased region" description="Polar residues" evidence="2">
    <location>
        <begin position="23"/>
        <end position="32"/>
    </location>
</feature>
<feature type="compositionally biased region" description="Polar residues" evidence="2">
    <location>
        <begin position="811"/>
        <end position="824"/>
    </location>
</feature>
<accession>A0AA39KMP5</accession>
<evidence type="ECO:0000313" key="4">
    <source>
        <dbReference type="Proteomes" id="UP001168972"/>
    </source>
</evidence>
<feature type="compositionally biased region" description="Polar residues" evidence="2">
    <location>
        <begin position="871"/>
        <end position="889"/>
    </location>
</feature>
<keyword evidence="4" id="KW-1185">Reference proteome</keyword>
<feature type="region of interest" description="Disordered" evidence="2">
    <location>
        <begin position="733"/>
        <end position="1119"/>
    </location>
</feature>
<evidence type="ECO:0000256" key="1">
    <source>
        <dbReference type="SAM" id="Coils"/>
    </source>
</evidence>
<feature type="compositionally biased region" description="Polar residues" evidence="2">
    <location>
        <begin position="842"/>
        <end position="855"/>
    </location>
</feature>
<comment type="caution">
    <text evidence="3">The sequence shown here is derived from an EMBL/GenBank/DDBJ whole genome shotgun (WGS) entry which is preliminary data.</text>
</comment>
<feature type="compositionally biased region" description="Low complexity" evidence="2">
    <location>
        <begin position="1082"/>
        <end position="1092"/>
    </location>
</feature>
<protein>
    <submittedName>
        <fullName evidence="3">Uncharacterized protein</fullName>
    </submittedName>
</protein>
<dbReference type="EMBL" id="JAQQBR010001832">
    <property type="protein sequence ID" value="KAK0167094.1"/>
    <property type="molecule type" value="Genomic_DNA"/>
</dbReference>
<dbReference type="Proteomes" id="UP001168972">
    <property type="component" value="Unassembled WGS sequence"/>
</dbReference>
<reference evidence="3" key="1">
    <citation type="journal article" date="2023" name="bioRxiv">
        <title>Scaffold-level genome assemblies of two parasitoid biocontrol wasps reveal the parthenogenesis mechanism and an associated novel virus.</title>
        <authorList>
            <person name="Inwood S."/>
            <person name="Skelly J."/>
            <person name="Guhlin J."/>
            <person name="Harrop T."/>
            <person name="Goldson S."/>
            <person name="Dearden P."/>
        </authorList>
    </citation>
    <scope>NUCLEOTIDE SEQUENCE</scope>
    <source>
        <strain evidence="3">Lincoln</strain>
        <tissue evidence="3">Whole body</tissue>
    </source>
</reference>
<feature type="compositionally biased region" description="Basic and acidic residues" evidence="2">
    <location>
        <begin position="773"/>
        <end position="790"/>
    </location>
</feature>
<dbReference type="AlphaFoldDB" id="A0AA39KMP5"/>
<keyword evidence="1" id="KW-0175">Coiled coil</keyword>
<sequence>MAEASNINDENQNQPPNIELNENGPNTMTDADNVDVSTAILNKPNRPAELQQPAESTSQNHKKSSQVIPKLNYHEKICKCYASGFCCIVGKRILRNEQLSDREIELRQRIATLECWIPAVTLIKVLAGEINSSNIYNLIDEQASKKSVSKSYLHSILSHHDEGGAHDIETEGKEAHRRLEEARKLLGEKQSAINERAKQIEEAERKHTSLEQKIGQLEEQLICNGIDLTKLPSTESITSFGSDDLAYITKLEELIATEKYRQCELEELEYRERIYINTLKAVEHLVPNKKTNLAVDELRNQLEVKLVVNQQLANRICLLEDQEEILKGKLAACNNQLELLTGTSRSQTMDGTSGDKTNNKKKKKDKEDTVVPAKDTTAAGSEHETVERKEQGIHATVRTDTKETHTHIELTDRSVQEADNVTEYQKQLITTSPDPPRLPTRGRVNGEKENSTGNVPLSPVTDLMPRNIRPTATHDEHSTSRTSNLNANAAFPNISQQNNQSGMSAFSDAQRLRMPAGGTQQTQKDPTFVSLLSEFPSDDESDVAGGYPMITNDRSGAPPPRPVTLANNSDEPPETSIDERFRRRPQPQFVSLLSEVGDNDDNDSWAFAQEPAPEQPQARMPLVAQPDADGFMSLASTEHGNNSGNMDDFAPAPLPGANTNVVPTTQGSPRQIAEDEIAVNRRQLELWLNLVRETRRYMSQCPRCVWKRRELVMLCKGLCNNLKRSFSVCTEDLEVAPESPDPSRRHKSENRHEISPIPNLIGLPVGMSTRENSSSRRIDNMQHSSAEQHRNTLQHDQAIPGSIDNSRSHSSKQLAQHTGNTAESRQIRPDATSPPHDRMIDTTANTPTSNQNHLMQQSHSSARSRSRHQVTDMSGSSAGWGYSNVNHMTQPPKAIVDPQLSSRSNVRNQQRNRIIDSSPRREPVPFNPSRSLPTGAYRSRQPRTNQESHQVKFARIPNEENSVSHHRAENSQHHDTNNSRQYRKVPSPNRTTESTTHHRMNDSTPSENLSPPYQSPSSYNGLESSDSSQYRELSSTYRTTGSSTLYPSTDATQHSEIQTPNRSANLSTSNELNDETPYEELSSFSRTTPSSSRHQKTDSTQHSRTQSPNRTTGSSALYPSTDATQYSEIQTFNGSVNLSTTPEFKLDFFTVRPLLLPLAPLPPLLPPPWPPLVPHGVTPEPPPGAPRPPPPAHGRQHDHAPPTSTP</sequence>
<feature type="region of interest" description="Disordered" evidence="2">
    <location>
        <begin position="1164"/>
        <end position="1206"/>
    </location>
</feature>
<proteinExistence type="predicted"/>
<feature type="compositionally biased region" description="Low complexity" evidence="2">
    <location>
        <begin position="899"/>
        <end position="912"/>
    </location>
</feature>
<evidence type="ECO:0000256" key="2">
    <source>
        <dbReference type="SAM" id="MobiDB-lite"/>
    </source>
</evidence>
<feature type="compositionally biased region" description="Polar residues" evidence="2">
    <location>
        <begin position="1102"/>
        <end position="1119"/>
    </location>
</feature>
<feature type="region of interest" description="Disordered" evidence="2">
    <location>
        <begin position="47"/>
        <end position="67"/>
    </location>
</feature>
<evidence type="ECO:0000313" key="3">
    <source>
        <dbReference type="EMBL" id="KAK0167094.1"/>
    </source>
</evidence>
<organism evidence="3 4">
    <name type="scientific">Microctonus hyperodae</name>
    <name type="common">Parasitoid wasp</name>
    <dbReference type="NCBI Taxonomy" id="165561"/>
    <lineage>
        <taxon>Eukaryota</taxon>
        <taxon>Metazoa</taxon>
        <taxon>Ecdysozoa</taxon>
        <taxon>Arthropoda</taxon>
        <taxon>Hexapoda</taxon>
        <taxon>Insecta</taxon>
        <taxon>Pterygota</taxon>
        <taxon>Neoptera</taxon>
        <taxon>Endopterygota</taxon>
        <taxon>Hymenoptera</taxon>
        <taxon>Apocrita</taxon>
        <taxon>Ichneumonoidea</taxon>
        <taxon>Braconidae</taxon>
        <taxon>Euphorinae</taxon>
        <taxon>Microctonus</taxon>
    </lineage>
</organism>
<feature type="region of interest" description="Disordered" evidence="2">
    <location>
        <begin position="1"/>
        <end position="32"/>
    </location>
</feature>
<gene>
    <name evidence="3" type="ORF">PV327_004537</name>
</gene>
<feature type="compositionally biased region" description="Pro residues" evidence="2">
    <location>
        <begin position="1164"/>
        <end position="1192"/>
    </location>
</feature>
<feature type="compositionally biased region" description="Polar residues" evidence="2">
    <location>
        <begin position="1"/>
        <end position="16"/>
    </location>
</feature>